<dbReference type="SUPFAM" id="SSF47473">
    <property type="entry name" value="EF-hand"/>
    <property type="match status" value="1"/>
</dbReference>
<evidence type="ECO:0000313" key="1">
    <source>
        <dbReference type="EMBL" id="KAF5405357.1"/>
    </source>
</evidence>
<dbReference type="AlphaFoldDB" id="A0A8J4TML8"/>
<name>A0A8J4TML8_9TREM</name>
<accession>A0A8J4TML8</accession>
<comment type="caution">
    <text evidence="1">The sequence shown here is derived from an EMBL/GenBank/DDBJ whole genome shotgun (WGS) entry which is preliminary data.</text>
</comment>
<dbReference type="InterPro" id="IPR011992">
    <property type="entry name" value="EF-hand-dom_pair"/>
</dbReference>
<dbReference type="EMBL" id="LUCH01000358">
    <property type="protein sequence ID" value="KAF5405357.1"/>
    <property type="molecule type" value="Genomic_DNA"/>
</dbReference>
<evidence type="ECO:0000313" key="2">
    <source>
        <dbReference type="Proteomes" id="UP000748531"/>
    </source>
</evidence>
<keyword evidence="2" id="KW-1185">Reference proteome</keyword>
<dbReference type="OrthoDB" id="6265346at2759"/>
<dbReference type="Proteomes" id="UP000748531">
    <property type="component" value="Unassembled WGS sequence"/>
</dbReference>
<sequence length="289" mass="33545">MVFLASHLFEHHPVERDVLIRLDGYGFYVYWYSKVREEVCFLDLATLEDVECCDYCKMYPLLEKSVATSNSESNKSHGKISPEKQFCLRLQIPFILNSCTYHRICNNAPQRTEEKIESCTLAMVPVEVTCDLKLWEEHLLNIAFRHRHVQENQAILDLLRKQWVFLTLVYSSHQELWTEGSNSRENMGSMECKFIPSCCISAALNLTPNQQEIPSIQIKDFTFELFFSLFLQSWPREDIADLFTKHSDCSGFMDLTGLYNFLTTLFPELFTPEAIPSQALNILVVRNLG</sequence>
<organism evidence="1 2">
    <name type="scientific">Paragonimus heterotremus</name>
    <dbReference type="NCBI Taxonomy" id="100268"/>
    <lineage>
        <taxon>Eukaryota</taxon>
        <taxon>Metazoa</taxon>
        <taxon>Spiralia</taxon>
        <taxon>Lophotrochozoa</taxon>
        <taxon>Platyhelminthes</taxon>
        <taxon>Trematoda</taxon>
        <taxon>Digenea</taxon>
        <taxon>Plagiorchiida</taxon>
        <taxon>Troglotremata</taxon>
        <taxon>Troglotrematidae</taxon>
        <taxon>Paragonimus</taxon>
    </lineage>
</organism>
<gene>
    <name evidence="1" type="ORF">PHET_01174</name>
</gene>
<proteinExistence type="predicted"/>
<protein>
    <submittedName>
        <fullName evidence="1">Uncharacterized protein</fullName>
    </submittedName>
</protein>
<reference evidence="1" key="1">
    <citation type="submission" date="2019-05" db="EMBL/GenBank/DDBJ databases">
        <title>Annotation for the trematode Paragonimus heterotremus.</title>
        <authorList>
            <person name="Choi Y.-J."/>
        </authorList>
    </citation>
    <scope>NUCLEOTIDE SEQUENCE</scope>
    <source>
        <strain evidence="1">LC</strain>
    </source>
</reference>